<sequence>MFKGMVFGLAAGALWGMVFIAPRLLDGFSPMLLSVARYLAYGVFAVAMAIPLGRRLFGKVTARDWRALAWLSLAGNNVYYLLLAGAIQMVGVAPTSLIIGMMPVLITLAGSRDQGAMTLRELAGPLTAICAGIAAINADVFLASSGAGTATPLVRATGILCAFGALFSWTAYAIGNARYLARRPVFNSHEWSLLTGVATGALALLTVPLLLLAWRCGVFTPSIGDQGFARFILVTAAVAIGASIFGNGLWNAASRRLPMTLGGQMIIFEVLFATAYGFLYDGRWPRPLEWLALCLLVAGVTWSARRHSRPGGVAPA</sequence>
<reference evidence="8" key="2">
    <citation type="submission" date="2020-09" db="EMBL/GenBank/DDBJ databases">
        <authorList>
            <person name="Sun Q."/>
            <person name="Kim S."/>
        </authorList>
    </citation>
    <scope>NUCLEOTIDE SEQUENCE</scope>
    <source>
        <strain evidence="8">KCTC 32182</strain>
    </source>
</reference>
<evidence type="ECO:0000256" key="3">
    <source>
        <dbReference type="ARBA" id="ARBA00022692"/>
    </source>
</evidence>
<accession>A0A918P2E3</accession>
<feature type="transmembrane region" description="Helical" evidence="6">
    <location>
        <begin position="77"/>
        <end position="110"/>
    </location>
</feature>
<feature type="domain" description="EamA" evidence="7">
    <location>
        <begin position="3"/>
        <end position="110"/>
    </location>
</feature>
<evidence type="ECO:0000313" key="8">
    <source>
        <dbReference type="EMBL" id="GGY12063.1"/>
    </source>
</evidence>
<dbReference type="RefSeq" id="WP_229804570.1">
    <property type="nucleotide sequence ID" value="NZ_BMYX01000006.1"/>
</dbReference>
<keyword evidence="5 6" id="KW-0472">Membrane</keyword>
<dbReference type="PANTHER" id="PTHR32322:SF2">
    <property type="entry name" value="EAMA DOMAIN-CONTAINING PROTEIN"/>
    <property type="match status" value="1"/>
</dbReference>
<keyword evidence="4 6" id="KW-1133">Transmembrane helix</keyword>
<dbReference type="EMBL" id="BMYX01000006">
    <property type="protein sequence ID" value="GGY12063.1"/>
    <property type="molecule type" value="Genomic_DNA"/>
</dbReference>
<feature type="transmembrane region" description="Helical" evidence="6">
    <location>
        <begin position="6"/>
        <end position="26"/>
    </location>
</feature>
<dbReference type="Proteomes" id="UP000645257">
    <property type="component" value="Unassembled WGS sequence"/>
</dbReference>
<gene>
    <name evidence="8" type="ORF">GCM10011289_13870</name>
</gene>
<keyword evidence="3 6" id="KW-0812">Transmembrane</keyword>
<evidence type="ECO:0000259" key="7">
    <source>
        <dbReference type="Pfam" id="PF00892"/>
    </source>
</evidence>
<organism evidence="8 9">
    <name type="scientific">Paludibacterium paludis</name>
    <dbReference type="NCBI Taxonomy" id="1225769"/>
    <lineage>
        <taxon>Bacteria</taxon>
        <taxon>Pseudomonadati</taxon>
        <taxon>Pseudomonadota</taxon>
        <taxon>Betaproteobacteria</taxon>
        <taxon>Neisseriales</taxon>
        <taxon>Chromobacteriaceae</taxon>
        <taxon>Paludibacterium</taxon>
    </lineage>
</organism>
<evidence type="ECO:0000256" key="4">
    <source>
        <dbReference type="ARBA" id="ARBA00022989"/>
    </source>
</evidence>
<dbReference type="PANTHER" id="PTHR32322">
    <property type="entry name" value="INNER MEMBRANE TRANSPORTER"/>
    <property type="match status" value="1"/>
</dbReference>
<feature type="transmembrane region" description="Helical" evidence="6">
    <location>
        <begin position="193"/>
        <end position="215"/>
    </location>
</feature>
<name>A0A918P2E3_9NEIS</name>
<evidence type="ECO:0000256" key="2">
    <source>
        <dbReference type="ARBA" id="ARBA00007362"/>
    </source>
</evidence>
<evidence type="ECO:0000256" key="1">
    <source>
        <dbReference type="ARBA" id="ARBA00004141"/>
    </source>
</evidence>
<dbReference type="Pfam" id="PF00892">
    <property type="entry name" value="EamA"/>
    <property type="match status" value="1"/>
</dbReference>
<protein>
    <recommendedName>
        <fullName evidence="7">EamA domain-containing protein</fullName>
    </recommendedName>
</protein>
<reference evidence="8" key="1">
    <citation type="journal article" date="2014" name="Int. J. Syst. Evol. Microbiol.">
        <title>Complete genome sequence of Corynebacterium casei LMG S-19264T (=DSM 44701T), isolated from a smear-ripened cheese.</title>
        <authorList>
            <consortium name="US DOE Joint Genome Institute (JGI-PGF)"/>
            <person name="Walter F."/>
            <person name="Albersmeier A."/>
            <person name="Kalinowski J."/>
            <person name="Ruckert C."/>
        </authorList>
    </citation>
    <scope>NUCLEOTIDE SEQUENCE</scope>
    <source>
        <strain evidence="8">KCTC 32182</strain>
    </source>
</reference>
<evidence type="ECO:0000256" key="5">
    <source>
        <dbReference type="ARBA" id="ARBA00023136"/>
    </source>
</evidence>
<comment type="subcellular location">
    <subcellularLocation>
        <location evidence="1">Membrane</location>
        <topology evidence="1">Multi-pass membrane protein</topology>
    </subcellularLocation>
</comment>
<dbReference type="AlphaFoldDB" id="A0A918P2E3"/>
<feature type="transmembrane region" description="Helical" evidence="6">
    <location>
        <begin position="227"/>
        <end position="249"/>
    </location>
</feature>
<feature type="transmembrane region" description="Helical" evidence="6">
    <location>
        <begin position="261"/>
        <end position="280"/>
    </location>
</feature>
<dbReference type="SUPFAM" id="SSF103481">
    <property type="entry name" value="Multidrug resistance efflux transporter EmrE"/>
    <property type="match status" value="2"/>
</dbReference>
<dbReference type="InterPro" id="IPR050638">
    <property type="entry name" value="AA-Vitamin_Transporters"/>
</dbReference>
<comment type="caution">
    <text evidence="8">The sequence shown here is derived from an EMBL/GenBank/DDBJ whole genome shotgun (WGS) entry which is preliminary data.</text>
</comment>
<proteinExistence type="inferred from homology"/>
<evidence type="ECO:0000256" key="6">
    <source>
        <dbReference type="SAM" id="Phobius"/>
    </source>
</evidence>
<comment type="similarity">
    <text evidence="2">Belongs to the EamA transporter family.</text>
</comment>
<feature type="transmembrane region" description="Helical" evidence="6">
    <location>
        <begin position="156"/>
        <end position="181"/>
    </location>
</feature>
<keyword evidence="9" id="KW-1185">Reference proteome</keyword>
<feature type="transmembrane region" description="Helical" evidence="6">
    <location>
        <begin position="38"/>
        <end position="57"/>
    </location>
</feature>
<dbReference type="GO" id="GO:0016020">
    <property type="term" value="C:membrane"/>
    <property type="evidence" value="ECO:0007669"/>
    <property type="project" value="UniProtKB-SubCell"/>
</dbReference>
<dbReference type="InterPro" id="IPR037185">
    <property type="entry name" value="EmrE-like"/>
</dbReference>
<feature type="transmembrane region" description="Helical" evidence="6">
    <location>
        <begin position="122"/>
        <end position="144"/>
    </location>
</feature>
<evidence type="ECO:0000313" key="9">
    <source>
        <dbReference type="Proteomes" id="UP000645257"/>
    </source>
</evidence>
<dbReference type="InterPro" id="IPR000620">
    <property type="entry name" value="EamA_dom"/>
</dbReference>